<keyword evidence="6" id="KW-1185">Reference proteome</keyword>
<proteinExistence type="predicted"/>
<dbReference type="EMBL" id="AP017369">
    <property type="protein sequence ID" value="BAU94642.1"/>
    <property type="molecule type" value="Genomic_DNA"/>
</dbReference>
<keyword evidence="2" id="KW-0238">DNA-binding</keyword>
<name>A0A169RNV8_9CORY</name>
<feature type="domain" description="HTH arsR-type" evidence="4">
    <location>
        <begin position="57"/>
        <end position="149"/>
    </location>
</feature>
<dbReference type="KEGG" id="csur:N24_0380"/>
<dbReference type="PANTHER" id="PTHR33154">
    <property type="entry name" value="TRANSCRIPTIONAL REGULATOR, ARSR FAMILY"/>
    <property type="match status" value="1"/>
</dbReference>
<dbReference type="GO" id="GO:0003700">
    <property type="term" value="F:DNA-binding transcription factor activity"/>
    <property type="evidence" value="ECO:0007669"/>
    <property type="project" value="InterPro"/>
</dbReference>
<evidence type="ECO:0000313" key="5">
    <source>
        <dbReference type="EMBL" id="BAU94642.1"/>
    </source>
</evidence>
<dbReference type="PANTHER" id="PTHR33154:SF18">
    <property type="entry name" value="ARSENICAL RESISTANCE OPERON REPRESSOR"/>
    <property type="match status" value="1"/>
</dbReference>
<reference evidence="5 6" key="1">
    <citation type="submission" date="2016-02" db="EMBL/GenBank/DDBJ databases">
        <title>Corynebacterium glutamicum N24 whole genome sequencing project.</title>
        <authorList>
            <person name="Matsutani M."/>
            <person name="Nangtapong N."/>
            <person name="Yakushi T."/>
            <person name="Matsushita K."/>
        </authorList>
    </citation>
    <scope>NUCLEOTIDE SEQUENCE [LARGE SCALE GENOMIC DNA]</scope>
    <source>
        <strain evidence="5 6">N24</strain>
    </source>
</reference>
<dbReference type="InterPro" id="IPR051081">
    <property type="entry name" value="HTH_MetalResp_TranReg"/>
</dbReference>
<dbReference type="InterPro" id="IPR001845">
    <property type="entry name" value="HTH_ArsR_DNA-bd_dom"/>
</dbReference>
<dbReference type="GO" id="GO:0003677">
    <property type="term" value="F:DNA binding"/>
    <property type="evidence" value="ECO:0007669"/>
    <property type="project" value="UniProtKB-KW"/>
</dbReference>
<evidence type="ECO:0000259" key="4">
    <source>
        <dbReference type="PROSITE" id="PS50987"/>
    </source>
</evidence>
<dbReference type="CDD" id="cd00090">
    <property type="entry name" value="HTH_ARSR"/>
    <property type="match status" value="1"/>
</dbReference>
<dbReference type="PRINTS" id="PR00778">
    <property type="entry name" value="HTHARSR"/>
</dbReference>
<dbReference type="InterPro" id="IPR036390">
    <property type="entry name" value="WH_DNA-bd_sf"/>
</dbReference>
<dbReference type="PROSITE" id="PS50987">
    <property type="entry name" value="HTH_ARSR_2"/>
    <property type="match status" value="1"/>
</dbReference>
<organism evidence="5 6">
    <name type="scientific">Corynebacterium suranareeae</name>
    <dbReference type="NCBI Taxonomy" id="2506452"/>
    <lineage>
        <taxon>Bacteria</taxon>
        <taxon>Bacillati</taxon>
        <taxon>Actinomycetota</taxon>
        <taxon>Actinomycetes</taxon>
        <taxon>Mycobacteriales</taxon>
        <taxon>Corynebacteriaceae</taxon>
        <taxon>Corynebacterium</taxon>
    </lineage>
</organism>
<evidence type="ECO:0000256" key="3">
    <source>
        <dbReference type="ARBA" id="ARBA00023163"/>
    </source>
</evidence>
<dbReference type="InterPro" id="IPR011991">
    <property type="entry name" value="ArsR-like_HTH"/>
</dbReference>
<dbReference type="SUPFAM" id="SSF46785">
    <property type="entry name" value="Winged helix' DNA-binding domain"/>
    <property type="match status" value="1"/>
</dbReference>
<dbReference type="NCBIfam" id="NF033788">
    <property type="entry name" value="HTH_metalloreg"/>
    <property type="match status" value="1"/>
</dbReference>
<dbReference type="AlphaFoldDB" id="A0A169RNV8"/>
<gene>
    <name evidence="5" type="primary">arsR</name>
    <name evidence="5" type="ORF">N24_0380</name>
</gene>
<dbReference type="InterPro" id="IPR036388">
    <property type="entry name" value="WH-like_DNA-bd_sf"/>
</dbReference>
<evidence type="ECO:0000256" key="1">
    <source>
        <dbReference type="ARBA" id="ARBA00023015"/>
    </source>
</evidence>
<evidence type="ECO:0000256" key="2">
    <source>
        <dbReference type="ARBA" id="ARBA00023125"/>
    </source>
</evidence>
<keyword evidence="1" id="KW-0805">Transcription regulation</keyword>
<dbReference type="Proteomes" id="UP000218244">
    <property type="component" value="Chromosome"/>
</dbReference>
<evidence type="ECO:0000313" key="6">
    <source>
        <dbReference type="Proteomes" id="UP000218244"/>
    </source>
</evidence>
<dbReference type="Pfam" id="PF01022">
    <property type="entry name" value="HTH_5"/>
    <property type="match status" value="1"/>
</dbReference>
<sequence>MLFSKGHEPTFNHIDVCRYKNTFNIDARQYIMTNMTTPIDLPLINPAECCSLAAEPLSEDDAERYAEIFKALGEPVRLRILSHLAAEGCAPTTVNELTEIMGLSQPTISHHLKKMTDAGLLVRIPEGRTVFHQVQPETFASLRTILQIG</sequence>
<keyword evidence="3" id="KW-0804">Transcription</keyword>
<accession>A0A169RNV8</accession>
<dbReference type="SMART" id="SM00418">
    <property type="entry name" value="HTH_ARSR"/>
    <property type="match status" value="1"/>
</dbReference>
<dbReference type="Gene3D" id="1.10.10.10">
    <property type="entry name" value="Winged helix-like DNA-binding domain superfamily/Winged helix DNA-binding domain"/>
    <property type="match status" value="1"/>
</dbReference>
<protein>
    <submittedName>
        <fullName evidence="5">Transcriptional regulator</fullName>
    </submittedName>
</protein>